<reference evidence="2" key="1">
    <citation type="journal article" date="2015" name="Sci. Rep.">
        <title>Tissue- and time-dependent transcription in Ixodes ricinus salivary glands and midguts when blood feeding on the vertebrate host.</title>
        <authorList>
            <person name="Kotsyfakis M."/>
            <person name="Schwarz A."/>
            <person name="Erhart J."/>
            <person name="Ribeiro J.M."/>
        </authorList>
    </citation>
    <scope>NUCLEOTIDE SEQUENCE</scope>
    <source>
        <tissue evidence="2">Salivary gland and midgut</tissue>
    </source>
</reference>
<protein>
    <recommendedName>
        <fullName evidence="3">BEN domain-containing protein</fullName>
    </recommendedName>
</protein>
<dbReference type="PANTHER" id="PTHR14628">
    <property type="entry name" value="BEN DOMAIN-CONTAINING PROTEIN 5"/>
    <property type="match status" value="1"/>
</dbReference>
<accession>V5GQT0</accession>
<dbReference type="EMBL" id="GANP01011693">
    <property type="protein sequence ID" value="JAB72775.1"/>
    <property type="molecule type" value="mRNA"/>
</dbReference>
<dbReference type="Gene3D" id="1.10.10.2590">
    <property type="entry name" value="BEN domain"/>
    <property type="match status" value="1"/>
</dbReference>
<name>V5GQT0_IXORI</name>
<evidence type="ECO:0000313" key="2">
    <source>
        <dbReference type="EMBL" id="JAB72775.1"/>
    </source>
</evidence>
<feature type="region of interest" description="Disordered" evidence="1">
    <location>
        <begin position="268"/>
        <end position="310"/>
    </location>
</feature>
<dbReference type="GO" id="GO:0003677">
    <property type="term" value="F:DNA binding"/>
    <property type="evidence" value="ECO:0007669"/>
    <property type="project" value="InterPro"/>
</dbReference>
<organism evidence="2">
    <name type="scientific">Ixodes ricinus</name>
    <name type="common">Common tick</name>
    <name type="synonym">Acarus ricinus</name>
    <dbReference type="NCBI Taxonomy" id="34613"/>
    <lineage>
        <taxon>Eukaryota</taxon>
        <taxon>Metazoa</taxon>
        <taxon>Ecdysozoa</taxon>
        <taxon>Arthropoda</taxon>
        <taxon>Chelicerata</taxon>
        <taxon>Arachnida</taxon>
        <taxon>Acari</taxon>
        <taxon>Parasitiformes</taxon>
        <taxon>Ixodida</taxon>
        <taxon>Ixodoidea</taxon>
        <taxon>Ixodidae</taxon>
        <taxon>Ixodinae</taxon>
        <taxon>Ixodes</taxon>
    </lineage>
</organism>
<feature type="compositionally biased region" description="Pro residues" evidence="1">
    <location>
        <begin position="272"/>
        <end position="284"/>
    </location>
</feature>
<feature type="non-terminal residue" evidence="2">
    <location>
        <position position="432"/>
    </location>
</feature>
<feature type="region of interest" description="Disordered" evidence="1">
    <location>
        <begin position="161"/>
        <end position="187"/>
    </location>
</feature>
<dbReference type="GO" id="GO:0045892">
    <property type="term" value="P:negative regulation of DNA-templated transcription"/>
    <property type="evidence" value="ECO:0007669"/>
    <property type="project" value="InterPro"/>
</dbReference>
<evidence type="ECO:0008006" key="3">
    <source>
        <dbReference type="Google" id="ProtNLM"/>
    </source>
</evidence>
<dbReference type="InterPro" id="IPR040391">
    <property type="entry name" value="BEND5"/>
</dbReference>
<proteinExistence type="evidence at transcript level"/>
<evidence type="ECO:0000256" key="1">
    <source>
        <dbReference type="SAM" id="MobiDB-lite"/>
    </source>
</evidence>
<feature type="region of interest" description="Disordered" evidence="1">
    <location>
        <begin position="229"/>
        <end position="253"/>
    </location>
</feature>
<dbReference type="PANTHER" id="PTHR14628:SF1">
    <property type="entry name" value="BEN DOMAIN-CONTAINING PROTEIN 5"/>
    <property type="match status" value="1"/>
</dbReference>
<dbReference type="AlphaFoldDB" id="V5GQT0"/>
<sequence>MFALVRFPNEFADKVYVVPVRNVKDFDPSGDADFDAKTLYQVFWDDPDKENTGFYSAQILMMAVTEEELEKKRTAKRIRKTKLYASEVEAAEDVDDLVSLQANTRKDRREKNAHKEKKQMARSNAYDDILREQLKSCKRKNNEATAGNPCVAVQKKLRRELATSDSGTDDSMVAVPSSQLQRDRQDTKHWRRLYKQKCDENEKLNAIIRTMQSTMDGRLASMQQLLEKQAQQPQYLQPSHEDHTAASCSFEAEERASEEVLTFGAAEAPAPTEAPTPTEAPAPTPKAKAASASGSSRRWHPPTEVADYSGQKSAAPFSMLENGRFHLKGGATISAEQWKGISENSRAAKAAKDTAHALWGAEKLVDRTFGGRKAPKDRKNSSATARKELTPEKVTLVFETVAHWGKIKNVDVTDTVHNMGTILSEKIQDTRK</sequence>